<proteinExistence type="predicted"/>
<protein>
    <submittedName>
        <fullName evidence="1">Uncharacterized protein</fullName>
    </submittedName>
</protein>
<evidence type="ECO:0000313" key="2">
    <source>
        <dbReference type="Proteomes" id="UP000824533"/>
    </source>
</evidence>
<sequence>MLSFWLYYSSKDGASCNKSSEKLFPLISYASSKNQEKPKKNDHVLKMSANRRNCAGCYERLRRTFNSVEAKKREKKFAGNVIKTFA</sequence>
<comment type="caution">
    <text evidence="1">The sequence shown here is derived from an EMBL/GenBank/DDBJ whole genome shotgun (WGS) entry which is preliminary data.</text>
</comment>
<reference evidence="1 2" key="1">
    <citation type="journal article" date="2021" name="Front. Genet.">
        <title>Chromosome-Level Genome Assembly Reveals Significant Gene Expansion in the Toll and IMD Signaling Pathways of Dendrolimus kikuchii.</title>
        <authorList>
            <person name="Zhou J."/>
            <person name="Wu P."/>
            <person name="Xiong Z."/>
            <person name="Liu N."/>
            <person name="Zhao N."/>
            <person name="Ji M."/>
            <person name="Qiu Y."/>
            <person name="Yang B."/>
        </authorList>
    </citation>
    <scope>NUCLEOTIDE SEQUENCE [LARGE SCALE GENOMIC DNA]</scope>
    <source>
        <strain evidence="1">Ann1</strain>
    </source>
</reference>
<gene>
    <name evidence="1" type="ORF">K1T71_006536</name>
</gene>
<accession>A0ACC1D1B2</accession>
<dbReference type="EMBL" id="CM034397">
    <property type="protein sequence ID" value="KAJ0177663.1"/>
    <property type="molecule type" value="Genomic_DNA"/>
</dbReference>
<keyword evidence="2" id="KW-1185">Reference proteome</keyword>
<dbReference type="Proteomes" id="UP000824533">
    <property type="component" value="Linkage Group LG11"/>
</dbReference>
<evidence type="ECO:0000313" key="1">
    <source>
        <dbReference type="EMBL" id="KAJ0177663.1"/>
    </source>
</evidence>
<name>A0ACC1D1B2_9NEOP</name>
<organism evidence="1 2">
    <name type="scientific">Dendrolimus kikuchii</name>
    <dbReference type="NCBI Taxonomy" id="765133"/>
    <lineage>
        <taxon>Eukaryota</taxon>
        <taxon>Metazoa</taxon>
        <taxon>Ecdysozoa</taxon>
        <taxon>Arthropoda</taxon>
        <taxon>Hexapoda</taxon>
        <taxon>Insecta</taxon>
        <taxon>Pterygota</taxon>
        <taxon>Neoptera</taxon>
        <taxon>Endopterygota</taxon>
        <taxon>Lepidoptera</taxon>
        <taxon>Glossata</taxon>
        <taxon>Ditrysia</taxon>
        <taxon>Bombycoidea</taxon>
        <taxon>Lasiocampidae</taxon>
        <taxon>Dendrolimus</taxon>
    </lineage>
</organism>